<reference evidence="2 3" key="1">
    <citation type="submission" date="2018-08" db="EMBL/GenBank/DDBJ databases">
        <title>A genome reference for cultivated species of the human gut microbiota.</title>
        <authorList>
            <person name="Zou Y."/>
            <person name="Xue W."/>
            <person name="Luo G."/>
        </authorList>
    </citation>
    <scope>NUCLEOTIDE SEQUENCE [LARGE SCALE GENOMIC DNA]</scope>
    <source>
        <strain evidence="2 3">AM25-6</strain>
    </source>
</reference>
<dbReference type="Gene3D" id="3.60.15.10">
    <property type="entry name" value="Ribonuclease Z/Hydroxyacylglutathione hydrolase-like"/>
    <property type="match status" value="1"/>
</dbReference>
<organism evidence="2 3">
    <name type="scientific">Anaerofustis stercorihominis</name>
    <dbReference type="NCBI Taxonomy" id="214853"/>
    <lineage>
        <taxon>Bacteria</taxon>
        <taxon>Bacillati</taxon>
        <taxon>Bacillota</taxon>
        <taxon>Clostridia</taxon>
        <taxon>Eubacteriales</taxon>
        <taxon>Eubacteriaceae</taxon>
        <taxon>Anaerofustis</taxon>
    </lineage>
</organism>
<evidence type="ECO:0000313" key="3">
    <source>
        <dbReference type="Proteomes" id="UP000261212"/>
    </source>
</evidence>
<dbReference type="RefSeq" id="WP_007050337.1">
    <property type="nucleotide sequence ID" value="NZ_CABKNJ010000001.1"/>
</dbReference>
<evidence type="ECO:0000259" key="1">
    <source>
        <dbReference type="SMART" id="SM00849"/>
    </source>
</evidence>
<dbReference type="GO" id="GO:0016787">
    <property type="term" value="F:hydrolase activity"/>
    <property type="evidence" value="ECO:0007669"/>
    <property type="project" value="UniProtKB-KW"/>
</dbReference>
<dbReference type="EMBL" id="QUSM01000002">
    <property type="protein sequence ID" value="RGD75058.1"/>
    <property type="molecule type" value="Genomic_DNA"/>
</dbReference>
<protein>
    <submittedName>
        <fullName evidence="2">MBL fold metallo-hydrolase</fullName>
    </submittedName>
</protein>
<accession>A0A3E3E2A8</accession>
<dbReference type="Proteomes" id="UP000261212">
    <property type="component" value="Unassembled WGS sequence"/>
</dbReference>
<dbReference type="GeneID" id="98000648"/>
<sequence length="276" mass="32053">MKICDNVHQIRINFNVTEDIKRYVYIYIIEGKKLYLVDSGVKGSEKIIEDYLFSINKSIKDIKGIFLTHSHPDHIGSAAKLKGLSKSKIYAPYDEKEWIEDIDKQFKERPIPNFYGLSDKSVKIDKYLKKKEIIKLEEDIHFKVVDASGHSRGSLSYLWIERNILFTGDAVPVPGDIPIFTDFKRSIDTLERLKSIDEINFCLPAWDRVYNKNEYKGVIDSSIKLLNNINDEVRCLKLKTNDKKEIFENVCNNLNMNSFKSNPLFKKSVLSCLDKE</sequence>
<dbReference type="InterPro" id="IPR001279">
    <property type="entry name" value="Metallo-B-lactamas"/>
</dbReference>
<dbReference type="SUPFAM" id="SSF56281">
    <property type="entry name" value="Metallo-hydrolase/oxidoreductase"/>
    <property type="match status" value="1"/>
</dbReference>
<dbReference type="SMART" id="SM00849">
    <property type="entry name" value="Lactamase_B"/>
    <property type="match status" value="1"/>
</dbReference>
<name>A0A3E3E2A8_9FIRM</name>
<dbReference type="InterPro" id="IPR036866">
    <property type="entry name" value="RibonucZ/Hydroxyglut_hydro"/>
</dbReference>
<evidence type="ECO:0000313" key="2">
    <source>
        <dbReference type="EMBL" id="RGD75058.1"/>
    </source>
</evidence>
<dbReference type="Pfam" id="PF00753">
    <property type="entry name" value="Lactamase_B"/>
    <property type="match status" value="1"/>
</dbReference>
<feature type="domain" description="Metallo-beta-lactamase" evidence="1">
    <location>
        <begin position="23"/>
        <end position="206"/>
    </location>
</feature>
<gene>
    <name evidence="2" type="ORF">DW687_01685</name>
</gene>
<proteinExistence type="predicted"/>
<keyword evidence="2" id="KW-0378">Hydrolase</keyword>
<dbReference type="InterPro" id="IPR050855">
    <property type="entry name" value="NDM-1-like"/>
</dbReference>
<dbReference type="PANTHER" id="PTHR42951">
    <property type="entry name" value="METALLO-BETA-LACTAMASE DOMAIN-CONTAINING"/>
    <property type="match status" value="1"/>
</dbReference>
<comment type="caution">
    <text evidence="2">The sequence shown here is derived from an EMBL/GenBank/DDBJ whole genome shotgun (WGS) entry which is preliminary data.</text>
</comment>
<dbReference type="PANTHER" id="PTHR42951:SF17">
    <property type="entry name" value="METALLO-BETA-LACTAMASE DOMAIN-CONTAINING PROTEIN"/>
    <property type="match status" value="1"/>
</dbReference>
<dbReference type="AlphaFoldDB" id="A0A3E3E2A8"/>